<proteinExistence type="predicted"/>
<comment type="caution">
    <text evidence="1">The sequence shown here is derived from an EMBL/GenBank/DDBJ whole genome shotgun (WGS) entry which is preliminary data.</text>
</comment>
<protein>
    <submittedName>
        <fullName evidence="1">Uncharacterized protein</fullName>
    </submittedName>
</protein>
<sequence length="36" mass="4505">MRLILKNFKYVEQVMKMNLDEYLSMYQIGYDAWKNK</sequence>
<evidence type="ECO:0000313" key="2">
    <source>
        <dbReference type="Proteomes" id="UP001519287"/>
    </source>
</evidence>
<dbReference type="Proteomes" id="UP001519287">
    <property type="component" value="Unassembled WGS sequence"/>
</dbReference>
<keyword evidence="2" id="KW-1185">Reference proteome</keyword>
<reference evidence="1 2" key="1">
    <citation type="submission" date="2021-03" db="EMBL/GenBank/DDBJ databases">
        <title>Genomic Encyclopedia of Type Strains, Phase IV (KMG-IV): sequencing the most valuable type-strain genomes for metagenomic binning, comparative biology and taxonomic classification.</title>
        <authorList>
            <person name="Goeker M."/>
        </authorList>
    </citation>
    <scope>NUCLEOTIDE SEQUENCE [LARGE SCALE GENOMIC DNA]</scope>
    <source>
        <strain evidence="1 2">DSM 26048</strain>
    </source>
</reference>
<evidence type="ECO:0000313" key="1">
    <source>
        <dbReference type="EMBL" id="MBP1994009.1"/>
    </source>
</evidence>
<name>A0ABS4J2E8_9BACL</name>
<gene>
    <name evidence="1" type="ORF">J2Z66_005635</name>
</gene>
<organism evidence="1 2">
    <name type="scientific">Paenibacillus eucommiae</name>
    <dbReference type="NCBI Taxonomy" id="1355755"/>
    <lineage>
        <taxon>Bacteria</taxon>
        <taxon>Bacillati</taxon>
        <taxon>Bacillota</taxon>
        <taxon>Bacilli</taxon>
        <taxon>Bacillales</taxon>
        <taxon>Paenibacillaceae</taxon>
        <taxon>Paenibacillus</taxon>
    </lineage>
</organism>
<dbReference type="EMBL" id="JAGGLB010000022">
    <property type="protein sequence ID" value="MBP1994009.1"/>
    <property type="molecule type" value="Genomic_DNA"/>
</dbReference>
<accession>A0ABS4J2E8</accession>